<keyword evidence="1" id="KW-1133">Transmembrane helix</keyword>
<dbReference type="EMBL" id="FNAQ01000005">
    <property type="protein sequence ID" value="SDE20700.1"/>
    <property type="molecule type" value="Genomic_DNA"/>
</dbReference>
<accession>A0A1G7B191</accession>
<dbReference type="OrthoDB" id="5447059at2"/>
<dbReference type="Pfam" id="PF24801">
    <property type="entry name" value="FNIII-A_GpJ"/>
    <property type="match status" value="1"/>
</dbReference>
<gene>
    <name evidence="3" type="ORF">SAMN05661003_1058</name>
</gene>
<feature type="transmembrane region" description="Helical" evidence="1">
    <location>
        <begin position="73"/>
        <end position="92"/>
    </location>
</feature>
<feature type="domain" description="Tip attachment protein J HDII-ins2" evidence="2">
    <location>
        <begin position="207"/>
        <end position="329"/>
    </location>
</feature>
<evidence type="ECO:0000256" key="1">
    <source>
        <dbReference type="SAM" id="Phobius"/>
    </source>
</evidence>
<keyword evidence="4" id="KW-1185">Reference proteome</keyword>
<keyword evidence="1" id="KW-0812">Transmembrane</keyword>
<evidence type="ECO:0000259" key="2">
    <source>
        <dbReference type="Pfam" id="PF24801"/>
    </source>
</evidence>
<name>A0A1G7B191_9BACT</name>
<dbReference type="NCBIfam" id="NF040662">
    <property type="entry name" value="attach_TipJ_rel"/>
    <property type="match status" value="1"/>
</dbReference>
<proteinExistence type="predicted"/>
<dbReference type="STRING" id="57664.SAMN05661003_1058"/>
<evidence type="ECO:0000313" key="3">
    <source>
        <dbReference type="EMBL" id="SDE20700.1"/>
    </source>
</evidence>
<reference evidence="4" key="1">
    <citation type="submission" date="2016-10" db="EMBL/GenBank/DDBJ databases">
        <authorList>
            <person name="Varghese N."/>
            <person name="Submissions S."/>
        </authorList>
    </citation>
    <scope>NUCLEOTIDE SEQUENCE [LARGE SCALE GENOMIC DNA]</scope>
    <source>
        <strain evidence="4">DSM 8987</strain>
    </source>
</reference>
<keyword evidence="1" id="KW-0472">Membrane</keyword>
<sequence length="1082" mass="112967">MKLLHSTNPLNPADATAFEARDGSTPNQAIAECGLSFARPVVLVVNGEAWGRAQWDDPFPAGALVMFVEIPGALAVAIIAVVLSIGSLVYAMSMSPGSAGDRGTPSSIYSFSTGRNRLRIGEPFAESFGRQRIFPDLAQQCYVQNIDNDQYLYFLGILGVGRYDVEGVFIEKTPLTDYADSSYQVVAPGGSPALIPNVVWTCNEASNQELKTDWISYVVSAVDTEAYFLEYDLTFPAGLVRYNKEGKARSKSVTIQTEARTVDASGTGTSAWTTLETQTFTARSKDPLRYSRKIAAPLGPGRYEFRVCRTTEASTSSSAMDKVALSGLRAHGGPHPDYGDVTLIEAKIKASDQLSGDAASQINVICTRKLYPVTASGFGTTLTASRSIADVCAYMVTADNGGRQADAIVDFAALYDLRGDWEAAGHYFDYRFTSVQSVMDAVAMATTCGRAVPYMPGGLFSVVRDELQALPTCVFTRDNIADLTITTSPRTPDSPTCVNVTYTNPGTWDEEDVVCLALGGSEDNPSEITLDGCASRQQAYEIGMFLYWQDRLERTAVEFTTGLIGHIPNLLSKILVPNTLIDWGQDGLIMAVEPGLIWLSEPVDFGGASEGALYISLPDGGSGGPYTVTPTDYAHCVVGTIPALLPLSDHDLKATRYLFGPAEQAPMFVRVNKVQPQGRDKIKISGRVINDDVYADPGTAPAVGSSVGTPPLLSGLSLSHTGESGSDHAFVVSWTGSAAKVKIELNEGGGYATLEDNYTSHSKAFTTTASTITVKITPYNGSGVLQTGSAQTDDHAFLAAPTGLAVVTSDVGISVSWSAYSGATSYDVAIEVGGEEVLGTDAEGTSTSVTMQELELSGGPWDSFTVYLSANTASGPTARASLAVNVAALAAPATVDFQARLANGVSLSWDEVANAAEYVVCYGGSSSGFTPTQSNVVYRGSQPAATIGGLAMTGSYAHHFKVAALTGHGEAFGDLNFSGALTVTPATADVSVHTVTGSGTFTGPAGGSSYTYQLTGTATATAATVTASLTGGGSGSAWCSGDGGGNPTSASLTATSSGSGNSCTVTISGGSFSGTLMITKIS</sequence>
<dbReference type="RefSeq" id="WP_092077484.1">
    <property type="nucleotide sequence ID" value="NZ_FNAQ01000005.1"/>
</dbReference>
<protein>
    <recommendedName>
        <fullName evidence="2">Tip attachment protein J HDII-ins2 domain-containing protein</fullName>
    </recommendedName>
</protein>
<evidence type="ECO:0000313" key="4">
    <source>
        <dbReference type="Proteomes" id="UP000243205"/>
    </source>
</evidence>
<organism evidence="3 4">
    <name type="scientific">Desulfuromonas thiophila</name>
    <dbReference type="NCBI Taxonomy" id="57664"/>
    <lineage>
        <taxon>Bacteria</taxon>
        <taxon>Pseudomonadati</taxon>
        <taxon>Thermodesulfobacteriota</taxon>
        <taxon>Desulfuromonadia</taxon>
        <taxon>Desulfuromonadales</taxon>
        <taxon>Desulfuromonadaceae</taxon>
        <taxon>Desulfuromonas</taxon>
    </lineage>
</organism>
<dbReference type="Proteomes" id="UP000243205">
    <property type="component" value="Unassembled WGS sequence"/>
</dbReference>
<dbReference type="InterPro" id="IPR055385">
    <property type="entry name" value="GpJ_HDII-ins2"/>
</dbReference>
<dbReference type="AlphaFoldDB" id="A0A1G7B191"/>